<dbReference type="InterPro" id="IPR038417">
    <property type="entry name" value="Alpga-gal_N_sf"/>
</dbReference>
<dbReference type="SUPFAM" id="SSF51445">
    <property type="entry name" value="(Trans)glycosidases"/>
    <property type="match status" value="1"/>
</dbReference>
<comment type="caution">
    <text evidence="1">The sequence shown here is derived from an EMBL/GenBank/DDBJ whole genome shotgun (WGS) entry which is preliminary data.</text>
</comment>
<name>A0ABP7BI06_9MICO</name>
<keyword evidence="2" id="KW-1185">Reference proteome</keyword>
<reference evidence="2" key="1">
    <citation type="journal article" date="2019" name="Int. J. Syst. Evol. Microbiol.">
        <title>The Global Catalogue of Microorganisms (GCM) 10K type strain sequencing project: providing services to taxonomists for standard genome sequencing and annotation.</title>
        <authorList>
            <consortium name="The Broad Institute Genomics Platform"/>
            <consortium name="The Broad Institute Genome Sequencing Center for Infectious Disease"/>
            <person name="Wu L."/>
            <person name="Ma J."/>
        </authorList>
    </citation>
    <scope>NUCLEOTIDE SEQUENCE [LARGE SCALE GENOMIC DNA]</scope>
    <source>
        <strain evidence="2">JCM 16546</strain>
    </source>
</reference>
<evidence type="ECO:0008006" key="3">
    <source>
        <dbReference type="Google" id="ProtNLM"/>
    </source>
</evidence>
<evidence type="ECO:0000313" key="1">
    <source>
        <dbReference type="EMBL" id="GAA3661459.1"/>
    </source>
</evidence>
<evidence type="ECO:0000313" key="2">
    <source>
        <dbReference type="Proteomes" id="UP001410795"/>
    </source>
</evidence>
<protein>
    <recommendedName>
        <fullName evidence="3">Alpha-galactosidase</fullName>
    </recommendedName>
</protein>
<dbReference type="CDD" id="cd14791">
    <property type="entry name" value="GH36"/>
    <property type="match status" value="1"/>
</dbReference>
<dbReference type="Proteomes" id="UP001410795">
    <property type="component" value="Unassembled WGS sequence"/>
</dbReference>
<sequence>MSAPAAPNRSRDIVLASGGVSLTLEAGLDAPASLVSLRVAGAPSALRRQPLVELFTATERHARMSLGYVGSALGERLRTVSVEQDGANASIAQRDATTGAVVTTRIALGDDGFRIVHDILNDGQRPLVVFALPTLTVRTAAEPAELALVSGRSEWLGEGRWSEQPLAPLLPELGFATVAQPDRTGPGQSSSGGWSTGSVYPLGALVGAGTSVGWQIESSAGWQWSLSRGDGGVVLSAGGPTEREHHGELVLAPGQTFTTVTAACVAAADRDGVFAALTRHRRRLRAPRAADAALPVVYNDYMNTLMGQPTTEALRPLIAAAAEAGAEVFCIDAGWFTDSVDYWSEVGAWQDAPTRFREGLAGVIADIRAAGLQPGLWLEPESVGLDSPVVDALPEAAFFSRHGAAVVEQRRRHLDLRHPAARRHLDDTVDRLVAEHGIRFLKIDYNIEPGSGTDAGGLAAGQGLLAHTRALREWLVDVQRRHPDLLVENCASGAMRSDYHLLAVTHLQSTSDQQDATRYAAIAASAPASVLPEQAGNWAYPSAGMDDGELALTLVSGLSGRLYLAGFLDSLTGHARERVAEAVRFAKEHRATLAESVPFWPTGLPRWDDDLLTLGRRLPDGDELLFVWSRGPATALALPGVRDAERVFDGAGAWSALSGPDGLSIEVPAGPDAAVFRIHRTTGSD</sequence>
<accession>A0ABP7BI06</accession>
<dbReference type="Pfam" id="PF02065">
    <property type="entry name" value="Melibiase"/>
    <property type="match status" value="1"/>
</dbReference>
<organism evidence="1 2">
    <name type="scientific">Microbacterium marinilacus</name>
    <dbReference type="NCBI Taxonomy" id="415209"/>
    <lineage>
        <taxon>Bacteria</taxon>
        <taxon>Bacillati</taxon>
        <taxon>Actinomycetota</taxon>
        <taxon>Actinomycetes</taxon>
        <taxon>Micrococcales</taxon>
        <taxon>Microbacteriaceae</taxon>
        <taxon>Microbacterium</taxon>
    </lineage>
</organism>
<dbReference type="InterPro" id="IPR017853">
    <property type="entry name" value="GH"/>
</dbReference>
<dbReference type="RefSeq" id="WP_221856193.1">
    <property type="nucleotide sequence ID" value="NZ_BAAAYV010000011.1"/>
</dbReference>
<dbReference type="PRINTS" id="PR00743">
    <property type="entry name" value="GLHYDRLASE36"/>
</dbReference>
<gene>
    <name evidence="1" type="ORF">GCM10022202_23400</name>
</gene>
<dbReference type="Gene3D" id="2.70.98.60">
    <property type="entry name" value="alpha-galactosidase from lactobacil brevis"/>
    <property type="match status" value="1"/>
</dbReference>
<dbReference type="EMBL" id="BAAAYV010000011">
    <property type="protein sequence ID" value="GAA3661459.1"/>
    <property type="molecule type" value="Genomic_DNA"/>
</dbReference>
<dbReference type="InterPro" id="IPR013785">
    <property type="entry name" value="Aldolase_TIM"/>
</dbReference>
<dbReference type="InterPro" id="IPR002252">
    <property type="entry name" value="Glyco_hydro_36"/>
</dbReference>
<proteinExistence type="predicted"/>
<dbReference type="Gene3D" id="3.20.20.70">
    <property type="entry name" value="Aldolase class I"/>
    <property type="match status" value="1"/>
</dbReference>